<feature type="domain" description="Flavodoxin-like" evidence="2">
    <location>
        <begin position="47"/>
        <end position="213"/>
    </location>
</feature>
<feature type="signal peptide" evidence="1">
    <location>
        <begin position="1"/>
        <end position="22"/>
    </location>
</feature>
<dbReference type="GO" id="GO:0010181">
    <property type="term" value="F:FMN binding"/>
    <property type="evidence" value="ECO:0007669"/>
    <property type="project" value="InterPro"/>
</dbReference>
<gene>
    <name evidence="3" type="ORF">LX87_04495</name>
</gene>
<feature type="chain" id="PRO_5016353958" evidence="1">
    <location>
        <begin position="23"/>
        <end position="216"/>
    </location>
</feature>
<dbReference type="SUPFAM" id="SSF52218">
    <property type="entry name" value="Flavoproteins"/>
    <property type="match status" value="1"/>
</dbReference>
<dbReference type="PANTHER" id="PTHR39201">
    <property type="entry name" value="EXPORTED PROTEIN-RELATED"/>
    <property type="match status" value="1"/>
</dbReference>
<dbReference type="Proteomes" id="UP000248790">
    <property type="component" value="Unassembled WGS sequence"/>
</dbReference>
<dbReference type="Pfam" id="PF12682">
    <property type="entry name" value="Flavodoxin_4"/>
    <property type="match status" value="1"/>
</dbReference>
<evidence type="ECO:0000313" key="4">
    <source>
        <dbReference type="Proteomes" id="UP000248790"/>
    </source>
</evidence>
<dbReference type="Gene3D" id="3.40.50.360">
    <property type="match status" value="1"/>
</dbReference>
<protein>
    <submittedName>
        <fullName evidence="3">Flavodoxin</fullName>
    </submittedName>
</protein>
<evidence type="ECO:0000259" key="2">
    <source>
        <dbReference type="PROSITE" id="PS50902"/>
    </source>
</evidence>
<dbReference type="PROSITE" id="PS50902">
    <property type="entry name" value="FLAVODOXIN_LIKE"/>
    <property type="match status" value="1"/>
</dbReference>
<sequence length="216" mass="23569">MTLSLNHLLAALLLLISACSSSPTESVPATDTTSVTGSGPTADSSTILIVYLSRTNNTKAIAEIIQDQVGGRLVALEVENPYPENYRATVEQVARENETGFLPPLRTKIDNMGQYEVVFVGFPTWGMQLPPPMKSFLRQYDLRGKTVIPFNTNGGYGIGSTFQTVKELCPNSTVREGFTMRGGSERDGQLLVIKEDKAAEAKTAVVKWLRTLNLLN</sequence>
<comment type="caution">
    <text evidence="3">The sequence shown here is derived from an EMBL/GenBank/DDBJ whole genome shotgun (WGS) entry which is preliminary data.</text>
</comment>
<dbReference type="RefSeq" id="WP_111630526.1">
    <property type="nucleotide sequence ID" value="NZ_QLMC01000006.1"/>
</dbReference>
<name>A0A327WLU0_LARAB</name>
<dbReference type="InterPro" id="IPR029039">
    <property type="entry name" value="Flavoprotein-like_sf"/>
</dbReference>
<keyword evidence="1" id="KW-0732">Signal</keyword>
<keyword evidence="4" id="KW-1185">Reference proteome</keyword>
<evidence type="ECO:0000256" key="1">
    <source>
        <dbReference type="SAM" id="SignalP"/>
    </source>
</evidence>
<dbReference type="EMBL" id="QLMC01000006">
    <property type="protein sequence ID" value="RAJ92983.1"/>
    <property type="molecule type" value="Genomic_DNA"/>
</dbReference>
<reference evidence="3 4" key="1">
    <citation type="submission" date="2018-06" db="EMBL/GenBank/DDBJ databases">
        <title>Genomic Encyclopedia of Archaeal and Bacterial Type Strains, Phase II (KMG-II): from individual species to whole genera.</title>
        <authorList>
            <person name="Goeker M."/>
        </authorList>
    </citation>
    <scope>NUCLEOTIDE SEQUENCE [LARGE SCALE GENOMIC DNA]</scope>
    <source>
        <strain evidence="3 4">DSM 21851</strain>
    </source>
</reference>
<organism evidence="3 4">
    <name type="scientific">Larkinella arboricola</name>
    <dbReference type="NCBI Taxonomy" id="643671"/>
    <lineage>
        <taxon>Bacteria</taxon>
        <taxon>Pseudomonadati</taxon>
        <taxon>Bacteroidota</taxon>
        <taxon>Cytophagia</taxon>
        <taxon>Cytophagales</taxon>
        <taxon>Spirosomataceae</taxon>
        <taxon>Larkinella</taxon>
    </lineage>
</organism>
<accession>A0A327WLU0</accession>
<dbReference type="AlphaFoldDB" id="A0A327WLU0"/>
<dbReference type="PANTHER" id="PTHR39201:SF1">
    <property type="entry name" value="FLAVODOXIN-LIKE DOMAIN-CONTAINING PROTEIN"/>
    <property type="match status" value="1"/>
</dbReference>
<dbReference type="OrthoDB" id="9806505at2"/>
<evidence type="ECO:0000313" key="3">
    <source>
        <dbReference type="EMBL" id="RAJ92983.1"/>
    </source>
</evidence>
<dbReference type="InterPro" id="IPR008254">
    <property type="entry name" value="Flavodoxin/NO_synth"/>
</dbReference>
<proteinExistence type="predicted"/>